<evidence type="ECO:0000313" key="1">
    <source>
        <dbReference type="EMBL" id="CBX28511.1"/>
    </source>
</evidence>
<accession>E1YD67</accession>
<dbReference type="AlphaFoldDB" id="E1YD67"/>
<reference evidence="1" key="1">
    <citation type="journal article" date="2011" name="Environ. Microbiol.">
        <title>Genomic insights into the metabolic potential of the polycyclic aromatic hydrocarbon degrading sulfate-reducing Deltaproteobacterium N47.</title>
        <authorList>
            <person name="Bergmann F."/>
            <person name="Selesi D."/>
            <person name="Weinmaier T."/>
            <person name="Tischler P."/>
            <person name="Rattei T."/>
            <person name="Meckenstock R.U."/>
        </authorList>
    </citation>
    <scope>NUCLEOTIDE SEQUENCE</scope>
</reference>
<organism evidence="1">
    <name type="scientific">uncultured Desulfobacterium sp</name>
    <dbReference type="NCBI Taxonomy" id="201089"/>
    <lineage>
        <taxon>Bacteria</taxon>
        <taxon>Pseudomonadati</taxon>
        <taxon>Thermodesulfobacteriota</taxon>
        <taxon>Desulfobacteria</taxon>
        <taxon>Desulfobacterales</taxon>
        <taxon>Desulfobacteriaceae</taxon>
        <taxon>Desulfobacterium</taxon>
        <taxon>environmental samples</taxon>
    </lineage>
</organism>
<protein>
    <submittedName>
        <fullName evidence="1">Uncharacterized protein</fullName>
    </submittedName>
</protein>
<proteinExistence type="predicted"/>
<name>E1YD67_9BACT</name>
<gene>
    <name evidence="1" type="ORF">N47_G38350</name>
</gene>
<dbReference type="EMBL" id="FR695868">
    <property type="protein sequence ID" value="CBX28511.1"/>
    <property type="molecule type" value="Genomic_DNA"/>
</dbReference>
<sequence>MKSLGTEGVREVLESLPSPSGQNEVILFDKFFDTRKIEAIK</sequence>